<organism evidence="1 2">
    <name type="scientific">Persea americana</name>
    <name type="common">Avocado</name>
    <dbReference type="NCBI Taxonomy" id="3435"/>
    <lineage>
        <taxon>Eukaryota</taxon>
        <taxon>Viridiplantae</taxon>
        <taxon>Streptophyta</taxon>
        <taxon>Embryophyta</taxon>
        <taxon>Tracheophyta</taxon>
        <taxon>Spermatophyta</taxon>
        <taxon>Magnoliopsida</taxon>
        <taxon>Magnoliidae</taxon>
        <taxon>Laurales</taxon>
        <taxon>Lauraceae</taxon>
        <taxon>Persea</taxon>
    </lineage>
</organism>
<gene>
    <name evidence="1" type="ORF">MRB53_034791</name>
</gene>
<evidence type="ECO:0000313" key="1">
    <source>
        <dbReference type="EMBL" id="KAJ8615419.1"/>
    </source>
</evidence>
<evidence type="ECO:0000313" key="2">
    <source>
        <dbReference type="Proteomes" id="UP001234297"/>
    </source>
</evidence>
<dbReference type="Proteomes" id="UP001234297">
    <property type="component" value="Chromosome 12"/>
</dbReference>
<accession>A0ACC2K334</accession>
<sequence>MAQRQVSVGLRRGGNGGNPPSPTTRSSVMLAENKKPNSISETRVFELQNCCGRSEKEIELISGKQRPGAARNSDLLHFKFCNRAS</sequence>
<name>A0ACC2K334_PERAE</name>
<keyword evidence="2" id="KW-1185">Reference proteome</keyword>
<comment type="caution">
    <text evidence="1">The sequence shown here is derived from an EMBL/GenBank/DDBJ whole genome shotgun (WGS) entry which is preliminary data.</text>
</comment>
<dbReference type="EMBL" id="CM056820">
    <property type="protein sequence ID" value="KAJ8615419.1"/>
    <property type="molecule type" value="Genomic_DNA"/>
</dbReference>
<proteinExistence type="predicted"/>
<protein>
    <submittedName>
        <fullName evidence="1">Uncharacterized protein</fullName>
    </submittedName>
</protein>
<reference evidence="1 2" key="1">
    <citation type="journal article" date="2022" name="Hortic Res">
        <title>A haplotype resolved chromosomal level avocado genome allows analysis of novel avocado genes.</title>
        <authorList>
            <person name="Nath O."/>
            <person name="Fletcher S.J."/>
            <person name="Hayward A."/>
            <person name="Shaw L.M."/>
            <person name="Masouleh A.K."/>
            <person name="Furtado A."/>
            <person name="Henry R.J."/>
            <person name="Mitter N."/>
        </authorList>
    </citation>
    <scope>NUCLEOTIDE SEQUENCE [LARGE SCALE GENOMIC DNA]</scope>
    <source>
        <strain evidence="2">cv. Hass</strain>
    </source>
</reference>